<dbReference type="InterPro" id="IPR028098">
    <property type="entry name" value="Glyco_trans_4-like_N"/>
</dbReference>
<dbReference type="EC" id="2.-.-.-" evidence="3"/>
<dbReference type="Gene3D" id="3.40.50.2000">
    <property type="entry name" value="Glycogen Phosphorylase B"/>
    <property type="match status" value="2"/>
</dbReference>
<feature type="domain" description="Glycosyltransferase subfamily 4-like N-terminal" evidence="2">
    <location>
        <begin position="18"/>
        <end position="125"/>
    </location>
</feature>
<gene>
    <name evidence="3" type="ORF">NITMOv2_2509</name>
</gene>
<reference evidence="3 4" key="1">
    <citation type="journal article" date="2015" name="Proc. Natl. Acad. Sci. U.S.A.">
        <title>Expanded metabolic versatility of ubiquitous nitrite-oxidizing bacteria from the genus Nitrospira.</title>
        <authorList>
            <person name="Koch H."/>
            <person name="Lucker S."/>
            <person name="Albertsen M."/>
            <person name="Kitzinger K."/>
            <person name="Herbold C."/>
            <person name="Spieck E."/>
            <person name="Nielsen P.H."/>
            <person name="Wagner M."/>
            <person name="Daims H."/>
        </authorList>
    </citation>
    <scope>NUCLEOTIDE SEQUENCE [LARGE SCALE GENOMIC DNA]</scope>
    <source>
        <strain evidence="3 4">NSP M-1</strain>
    </source>
</reference>
<dbReference type="Pfam" id="PF00534">
    <property type="entry name" value="Glycos_transf_1"/>
    <property type="match status" value="1"/>
</dbReference>
<dbReference type="EMBL" id="CP011801">
    <property type="protein sequence ID" value="ALA58922.1"/>
    <property type="molecule type" value="Genomic_DNA"/>
</dbReference>
<dbReference type="OrthoDB" id="529131at2"/>
<evidence type="ECO:0000259" key="1">
    <source>
        <dbReference type="Pfam" id="PF00534"/>
    </source>
</evidence>
<dbReference type="SUPFAM" id="SSF53756">
    <property type="entry name" value="UDP-Glycosyltransferase/glycogen phosphorylase"/>
    <property type="match status" value="1"/>
</dbReference>
<dbReference type="PANTHER" id="PTHR12526">
    <property type="entry name" value="GLYCOSYLTRANSFERASE"/>
    <property type="match status" value="1"/>
</dbReference>
<accession>A0A0K2GEB2</accession>
<dbReference type="RefSeq" id="WP_053380016.1">
    <property type="nucleotide sequence ID" value="NZ_CP011801.1"/>
</dbReference>
<dbReference type="STRING" id="42253.NITMOv2_2509"/>
<feature type="domain" description="Glycosyl transferase family 1" evidence="1">
    <location>
        <begin position="171"/>
        <end position="305"/>
    </location>
</feature>
<proteinExistence type="predicted"/>
<evidence type="ECO:0000259" key="2">
    <source>
        <dbReference type="Pfam" id="PF13439"/>
    </source>
</evidence>
<dbReference type="PANTHER" id="PTHR12526:SF595">
    <property type="entry name" value="BLL5217 PROTEIN"/>
    <property type="match status" value="1"/>
</dbReference>
<name>A0A0K2GEB2_NITMO</name>
<dbReference type="PATRIC" id="fig|42253.5.peg.2474"/>
<evidence type="ECO:0000313" key="4">
    <source>
        <dbReference type="Proteomes" id="UP000069205"/>
    </source>
</evidence>
<sequence length="364" mass="40980">MNIAQVAPLWESVPPKLYGGTERIVSYVTEELVRMGHDVTLFASGDSHTEARLEAVCPQALRLNTGIFNRDAPLIMLQERALGAGTDFDIIHSHLDFLGFPLGRRNPTPVVTTLHGRLDLPELASVFEEYDEMPLVSISDAQRRPIPWANWQATVHHGLPRDLYGFHPRSDGYLAFLGRIATEKRPDHAVEIAKRTGFPLRIAAKVDPADQQYYRSTIEPLLDHPLIEFIGEISDAEKDDFIGHAAALVCPYDWPEPFGLVLIEALACGTPVIAYRRGSIPEIIEHGVTGFVCESLSEMADAVQRIPTIDRRRCRAAFDARFTADRMARDYVALYERIIEERTVRIRPRPRADRSRLSHRPAFG</sequence>
<dbReference type="CDD" id="cd03802">
    <property type="entry name" value="GT4_AviGT4-like"/>
    <property type="match status" value="1"/>
</dbReference>
<dbReference type="GO" id="GO:0016757">
    <property type="term" value="F:glycosyltransferase activity"/>
    <property type="evidence" value="ECO:0007669"/>
    <property type="project" value="InterPro"/>
</dbReference>
<dbReference type="InterPro" id="IPR001296">
    <property type="entry name" value="Glyco_trans_1"/>
</dbReference>
<dbReference type="Pfam" id="PF13439">
    <property type="entry name" value="Glyco_transf_4"/>
    <property type="match status" value="1"/>
</dbReference>
<keyword evidence="3" id="KW-0808">Transferase</keyword>
<dbReference type="AlphaFoldDB" id="A0A0K2GEB2"/>
<evidence type="ECO:0000313" key="3">
    <source>
        <dbReference type="EMBL" id="ALA58922.1"/>
    </source>
</evidence>
<organism evidence="3 4">
    <name type="scientific">Nitrospira moscoviensis</name>
    <dbReference type="NCBI Taxonomy" id="42253"/>
    <lineage>
        <taxon>Bacteria</taxon>
        <taxon>Pseudomonadati</taxon>
        <taxon>Nitrospirota</taxon>
        <taxon>Nitrospiria</taxon>
        <taxon>Nitrospirales</taxon>
        <taxon>Nitrospiraceae</taxon>
        <taxon>Nitrospira</taxon>
    </lineage>
</organism>
<keyword evidence="4" id="KW-1185">Reference proteome</keyword>
<protein>
    <submittedName>
        <fullName evidence="3">Putative Glycosyl transferase, group 1</fullName>
        <ecNumber evidence="3">2.-.-.-</ecNumber>
    </submittedName>
</protein>
<dbReference type="Proteomes" id="UP000069205">
    <property type="component" value="Chromosome"/>
</dbReference>
<dbReference type="KEGG" id="nmv:NITMOv2_2509"/>